<feature type="coiled-coil region" evidence="1">
    <location>
        <begin position="47"/>
        <end position="77"/>
    </location>
</feature>
<gene>
    <name evidence="3" type="ORF">GDO81_023426</name>
</gene>
<reference evidence="3" key="1">
    <citation type="thesis" date="2020" institute="ProQuest LLC" country="789 East Eisenhower Parkway, Ann Arbor, MI, USA">
        <title>Comparative Genomics and Chromosome Evolution.</title>
        <authorList>
            <person name="Mudd A.B."/>
        </authorList>
    </citation>
    <scope>NUCLEOTIDE SEQUENCE</scope>
    <source>
        <strain evidence="3">237g6f4</strain>
        <tissue evidence="3">Blood</tissue>
    </source>
</reference>
<dbReference type="EMBL" id="WNYA01024582">
    <property type="protein sequence ID" value="KAG8538020.1"/>
    <property type="molecule type" value="Genomic_DNA"/>
</dbReference>
<accession>A0AAV6YSY8</accession>
<feature type="transmembrane region" description="Helical" evidence="2">
    <location>
        <begin position="12"/>
        <end position="32"/>
    </location>
</feature>
<dbReference type="AlphaFoldDB" id="A0AAV6YSY8"/>
<keyword evidence="2" id="KW-0812">Transmembrane</keyword>
<dbReference type="Proteomes" id="UP000824782">
    <property type="component" value="Unassembled WGS sequence"/>
</dbReference>
<evidence type="ECO:0000313" key="3">
    <source>
        <dbReference type="EMBL" id="KAG8538020.1"/>
    </source>
</evidence>
<evidence type="ECO:0000313" key="4">
    <source>
        <dbReference type="Proteomes" id="UP000824782"/>
    </source>
</evidence>
<keyword evidence="2" id="KW-0472">Membrane</keyword>
<keyword evidence="2" id="KW-1133">Transmembrane helix</keyword>
<comment type="caution">
    <text evidence="3">The sequence shown here is derived from an EMBL/GenBank/DDBJ whole genome shotgun (WGS) entry which is preliminary data.</text>
</comment>
<organism evidence="3 4">
    <name type="scientific">Engystomops pustulosus</name>
    <name type="common">Tungara frog</name>
    <name type="synonym">Physalaemus pustulosus</name>
    <dbReference type="NCBI Taxonomy" id="76066"/>
    <lineage>
        <taxon>Eukaryota</taxon>
        <taxon>Metazoa</taxon>
        <taxon>Chordata</taxon>
        <taxon>Craniata</taxon>
        <taxon>Vertebrata</taxon>
        <taxon>Euteleostomi</taxon>
        <taxon>Amphibia</taxon>
        <taxon>Batrachia</taxon>
        <taxon>Anura</taxon>
        <taxon>Neobatrachia</taxon>
        <taxon>Hyloidea</taxon>
        <taxon>Leptodactylidae</taxon>
        <taxon>Leiuperinae</taxon>
        <taxon>Engystomops</taxon>
    </lineage>
</organism>
<evidence type="ECO:0000256" key="2">
    <source>
        <dbReference type="SAM" id="Phobius"/>
    </source>
</evidence>
<proteinExistence type="predicted"/>
<feature type="coiled-coil region" evidence="1">
    <location>
        <begin position="104"/>
        <end position="145"/>
    </location>
</feature>
<sequence length="178" mass="19950">MKPVNLCDLEIRFPYLLHLVTLVTRLLNLLIFRSLGREFYVSRAAQAVDLQEALEVEERTQQQLQAVTHEMERLRASGSSESCESLNSRLTEVEDLLSTCCQQEKALQEEVEILKTSLEKSQAALEQTTAEHQAVEAELLTLQNGLVGQSPSVQGEVTQVLRVCIEQMGVVAGKRIKK</sequence>
<keyword evidence="1" id="KW-0175">Coiled coil</keyword>
<name>A0AAV6YSY8_ENGPU</name>
<evidence type="ECO:0000256" key="1">
    <source>
        <dbReference type="SAM" id="Coils"/>
    </source>
</evidence>
<keyword evidence="4" id="KW-1185">Reference proteome</keyword>
<protein>
    <submittedName>
        <fullName evidence="3">Uncharacterized protein</fullName>
    </submittedName>
</protein>